<dbReference type="SUPFAM" id="SSF52833">
    <property type="entry name" value="Thioredoxin-like"/>
    <property type="match status" value="1"/>
</dbReference>
<dbReference type="NCBIfam" id="TIGR01617">
    <property type="entry name" value="arsC_related"/>
    <property type="match status" value="1"/>
</dbReference>
<protein>
    <submittedName>
        <fullName evidence="4">Transcriptional regulator SpxA1</fullName>
    </submittedName>
</protein>
<evidence type="ECO:0000256" key="3">
    <source>
        <dbReference type="PROSITE-ProRule" id="PRU01282"/>
    </source>
</evidence>
<keyword evidence="1" id="KW-1015">Disulfide bond</keyword>
<dbReference type="InterPro" id="IPR006504">
    <property type="entry name" value="Tscrpt_reg_Spx/MgsR"/>
</dbReference>
<dbReference type="Pfam" id="PF03960">
    <property type="entry name" value="ArsC"/>
    <property type="match status" value="1"/>
</dbReference>
<dbReference type="NCBIfam" id="NF002459">
    <property type="entry name" value="PRK01655.1"/>
    <property type="match status" value="1"/>
</dbReference>
<accession>A0A1K2I953</accession>
<name>A0A1K2I953_9LACO</name>
<keyword evidence="2" id="KW-0676">Redox-active center</keyword>
<dbReference type="InterPro" id="IPR006660">
    <property type="entry name" value="Arsenate_reductase-like"/>
</dbReference>
<dbReference type="CDD" id="cd03032">
    <property type="entry name" value="ArsC_Spx"/>
    <property type="match status" value="1"/>
</dbReference>
<dbReference type="Gene3D" id="3.40.30.10">
    <property type="entry name" value="Glutaredoxin"/>
    <property type="match status" value="1"/>
</dbReference>
<dbReference type="PANTHER" id="PTHR30041">
    <property type="entry name" value="ARSENATE REDUCTASE"/>
    <property type="match status" value="1"/>
</dbReference>
<evidence type="ECO:0000256" key="1">
    <source>
        <dbReference type="ARBA" id="ARBA00023157"/>
    </source>
</evidence>
<reference evidence="4" key="1">
    <citation type="submission" date="2016-11" db="EMBL/GenBank/DDBJ databases">
        <authorList>
            <person name="Jaros S."/>
            <person name="Januszkiewicz K."/>
            <person name="Wedrychowicz H."/>
        </authorList>
    </citation>
    <scope>NUCLEOTIDE SEQUENCE</scope>
    <source>
        <strain evidence="4">ACA-DC 565</strain>
    </source>
</reference>
<dbReference type="AlphaFoldDB" id="A0A1K2I953"/>
<evidence type="ECO:0000313" key="4">
    <source>
        <dbReference type="EMBL" id="SFZ88931.1"/>
    </source>
</evidence>
<dbReference type="InterPro" id="IPR036249">
    <property type="entry name" value="Thioredoxin-like_sf"/>
</dbReference>
<dbReference type="PANTHER" id="PTHR30041:SF7">
    <property type="entry name" value="GLOBAL TRANSCRIPTIONAL REGULATOR SPX"/>
    <property type="match status" value="1"/>
</dbReference>
<gene>
    <name evidence="4" type="ORF">LREN565_2044</name>
</gene>
<dbReference type="EMBL" id="LT634362">
    <property type="protein sequence ID" value="SFZ88931.1"/>
    <property type="molecule type" value="Genomic_DNA"/>
</dbReference>
<organism evidence="4">
    <name type="scientific">Loigolactobacillus rennini</name>
    <dbReference type="NCBI Taxonomy" id="238013"/>
    <lineage>
        <taxon>Bacteria</taxon>
        <taxon>Bacillati</taxon>
        <taxon>Bacillota</taxon>
        <taxon>Bacilli</taxon>
        <taxon>Lactobacillales</taxon>
        <taxon>Lactobacillaceae</taxon>
        <taxon>Loigolactobacillus</taxon>
    </lineage>
</organism>
<dbReference type="PROSITE" id="PS51353">
    <property type="entry name" value="ARSC"/>
    <property type="match status" value="1"/>
</dbReference>
<evidence type="ECO:0000256" key="2">
    <source>
        <dbReference type="ARBA" id="ARBA00023284"/>
    </source>
</evidence>
<sequence length="133" mass="15401">MIKLFTQTSCNSSRKARQWLRDHEVQFEEQNMTKVAPTPAELKHILSLTENGIDDIISTRSRAYPKIAAQLPNMSLNDTLAMLCAEPRLLRRPIIVDAHKVQIGFNDDEIRQFVPRHIRRLEFMRTLANAAEF</sequence>
<comment type="similarity">
    <text evidence="3">Belongs to the ArsC family.</text>
</comment>
<proteinExistence type="inferred from homology"/>